<dbReference type="OrthoDB" id="4743434at2"/>
<dbReference type="RefSeq" id="WP_055581447.1">
    <property type="nucleotide sequence ID" value="NZ_LKTM01000372.1"/>
</dbReference>
<organism evidence="1 2">
    <name type="scientific">Mycobacterium gordonae</name>
    <dbReference type="NCBI Taxonomy" id="1778"/>
    <lineage>
        <taxon>Bacteria</taxon>
        <taxon>Bacillati</taxon>
        <taxon>Actinomycetota</taxon>
        <taxon>Actinomycetes</taxon>
        <taxon>Mycobacteriales</taxon>
        <taxon>Mycobacteriaceae</taxon>
        <taxon>Mycobacterium</taxon>
    </lineage>
</organism>
<dbReference type="EMBL" id="LKTM01000372">
    <property type="protein sequence ID" value="KQH75593.1"/>
    <property type="molecule type" value="Genomic_DNA"/>
</dbReference>
<name>A0A0Q2LH10_MYCGO</name>
<evidence type="ECO:0000313" key="1">
    <source>
        <dbReference type="EMBL" id="KQH75593.1"/>
    </source>
</evidence>
<proteinExistence type="predicted"/>
<evidence type="ECO:0000313" key="2">
    <source>
        <dbReference type="Proteomes" id="UP000051677"/>
    </source>
</evidence>
<sequence>MSFGSQTVTFTTLTGTGVYDADGIEVTTPTPVAVAGCRHRPLKVEETPVWLTNLATQVWKTTAPPEAAAVAAKSTGRLTVDGVTYEIIGGAQPFEDFADPFKVTILSKIDRP</sequence>
<gene>
    <name evidence="1" type="ORF">AO501_25285</name>
</gene>
<dbReference type="Proteomes" id="UP000051677">
    <property type="component" value="Unassembled WGS sequence"/>
</dbReference>
<evidence type="ECO:0008006" key="3">
    <source>
        <dbReference type="Google" id="ProtNLM"/>
    </source>
</evidence>
<protein>
    <recommendedName>
        <fullName evidence="3">Head-to-tail stopper</fullName>
    </recommendedName>
</protein>
<dbReference type="AlphaFoldDB" id="A0A0Q2LH10"/>
<reference evidence="1 2" key="1">
    <citation type="submission" date="2015-10" db="EMBL/GenBank/DDBJ databases">
        <title>Mycobacterium gordonae draft genome assembly.</title>
        <authorList>
            <person name="Ustinova V."/>
            <person name="Smirnova T."/>
            <person name="Blagodatskikh K."/>
            <person name="Varlamov D."/>
            <person name="Larionova E."/>
            <person name="Chernousova L."/>
        </authorList>
    </citation>
    <scope>NUCLEOTIDE SEQUENCE [LARGE SCALE GENOMIC DNA]</scope>
    <source>
        <strain evidence="1 2">CTRI 14-8773</strain>
    </source>
</reference>
<comment type="caution">
    <text evidence="1">The sequence shown here is derived from an EMBL/GenBank/DDBJ whole genome shotgun (WGS) entry which is preliminary data.</text>
</comment>
<accession>A0A0Q2LH10</accession>